<keyword evidence="4" id="KW-1185">Reference proteome</keyword>
<feature type="signal peptide" evidence="2">
    <location>
        <begin position="1"/>
        <end position="22"/>
    </location>
</feature>
<evidence type="ECO:0008006" key="5">
    <source>
        <dbReference type="Google" id="ProtNLM"/>
    </source>
</evidence>
<evidence type="ECO:0000313" key="3">
    <source>
        <dbReference type="EMBL" id="TCV91775.1"/>
    </source>
</evidence>
<proteinExistence type="predicted"/>
<dbReference type="RefSeq" id="WP_132146564.1">
    <property type="nucleotide sequence ID" value="NZ_SMCS01000009.1"/>
</dbReference>
<accession>A0A4R3YGQ1</accession>
<dbReference type="OrthoDB" id="7032041at2"/>
<evidence type="ECO:0000256" key="1">
    <source>
        <dbReference type="SAM" id="Coils"/>
    </source>
</evidence>
<keyword evidence="1" id="KW-0175">Coiled coil</keyword>
<evidence type="ECO:0000256" key="2">
    <source>
        <dbReference type="SAM" id="SignalP"/>
    </source>
</evidence>
<dbReference type="EMBL" id="SMCS01000009">
    <property type="protein sequence ID" value="TCV91775.1"/>
    <property type="molecule type" value="Genomic_DNA"/>
</dbReference>
<name>A0A4R3YGQ1_9GAMM</name>
<gene>
    <name evidence="3" type="ORF">EC912_1095</name>
</gene>
<dbReference type="Proteomes" id="UP000295645">
    <property type="component" value="Unassembled WGS sequence"/>
</dbReference>
<dbReference type="AlphaFoldDB" id="A0A4R3YGQ1"/>
<organism evidence="3 4">
    <name type="scientific">Luteibacter rhizovicinus</name>
    <dbReference type="NCBI Taxonomy" id="242606"/>
    <lineage>
        <taxon>Bacteria</taxon>
        <taxon>Pseudomonadati</taxon>
        <taxon>Pseudomonadota</taxon>
        <taxon>Gammaproteobacteria</taxon>
        <taxon>Lysobacterales</taxon>
        <taxon>Rhodanobacteraceae</taxon>
        <taxon>Luteibacter</taxon>
    </lineage>
</organism>
<feature type="chain" id="PRO_5020536446" description="DNA repair protein" evidence="2">
    <location>
        <begin position="23"/>
        <end position="208"/>
    </location>
</feature>
<keyword evidence="2" id="KW-0732">Signal</keyword>
<sequence>MKRILIVTSLLAALLSTGAATAQTAPLESRLRDQLRDTRSQLQDLQAQQAQWQAQKAALEGERDAARSEAEAAKKNLAGTKARPPSNDREIAAEREKQAVLAASVDRYRGELDASTQTAHAAEAERAKLAAELKATRENIDTCAAKNARLYTVGKDILAAYENVDMGDVIAARQPFAAKARVRLDAAAQAFGDKLYEQKFDARSAKNP</sequence>
<evidence type="ECO:0000313" key="4">
    <source>
        <dbReference type="Proteomes" id="UP000295645"/>
    </source>
</evidence>
<dbReference type="Gene3D" id="1.10.287.1490">
    <property type="match status" value="1"/>
</dbReference>
<protein>
    <recommendedName>
        <fullName evidence="5">DNA repair protein</fullName>
    </recommendedName>
</protein>
<feature type="coiled-coil region" evidence="1">
    <location>
        <begin position="28"/>
        <end position="139"/>
    </location>
</feature>
<reference evidence="3 4" key="1">
    <citation type="submission" date="2019-03" db="EMBL/GenBank/DDBJ databases">
        <title>Above-ground endophytic microbial communities from plants in different locations in the United States.</title>
        <authorList>
            <person name="Frank C."/>
        </authorList>
    </citation>
    <scope>NUCLEOTIDE SEQUENCE [LARGE SCALE GENOMIC DNA]</scope>
    <source>
        <strain evidence="3 4">LP_13_YM</strain>
    </source>
</reference>
<comment type="caution">
    <text evidence="3">The sequence shown here is derived from an EMBL/GenBank/DDBJ whole genome shotgun (WGS) entry which is preliminary data.</text>
</comment>